<feature type="domain" description="UspA" evidence="2">
    <location>
        <begin position="5"/>
        <end position="139"/>
    </location>
</feature>
<evidence type="ECO:0000256" key="1">
    <source>
        <dbReference type="ARBA" id="ARBA00008791"/>
    </source>
</evidence>
<dbReference type="Gene3D" id="3.40.50.620">
    <property type="entry name" value="HUPs"/>
    <property type="match status" value="1"/>
</dbReference>
<dbReference type="PANTHER" id="PTHR46268:SF6">
    <property type="entry name" value="UNIVERSAL STRESS PROTEIN UP12"/>
    <property type="match status" value="1"/>
</dbReference>
<sequence length="163" mass="18100">MEIEKKVLVAIDLNFETSFILTQAASFFRENAAKFYILHVISSAPFSIINRKANLQLKMKEAHEAVEDGLKKSGLYYLNYEIFISYGFPASEILNFSRKKGSDLIAIGTHQKIGVKEFISGSISFSVAKNSLCPVLLIPLKNSIKLSKEELAKEPAVSLVNPS</sequence>
<protein>
    <submittedName>
        <fullName evidence="3">Universal stress protein</fullName>
    </submittedName>
</protein>
<dbReference type="InterPro" id="IPR006016">
    <property type="entry name" value="UspA"/>
</dbReference>
<dbReference type="Proteomes" id="UP000320813">
    <property type="component" value="Unassembled WGS sequence"/>
</dbReference>
<proteinExistence type="inferred from homology"/>
<dbReference type="InterPro" id="IPR014729">
    <property type="entry name" value="Rossmann-like_a/b/a_fold"/>
</dbReference>
<dbReference type="PANTHER" id="PTHR46268">
    <property type="entry name" value="STRESS RESPONSE PROTEIN NHAX"/>
    <property type="match status" value="1"/>
</dbReference>
<dbReference type="InterPro" id="IPR006015">
    <property type="entry name" value="Universal_stress_UspA"/>
</dbReference>
<dbReference type="CDD" id="cd00293">
    <property type="entry name" value="USP-like"/>
    <property type="match status" value="1"/>
</dbReference>
<dbReference type="SUPFAM" id="SSF52402">
    <property type="entry name" value="Adenine nucleotide alpha hydrolases-like"/>
    <property type="match status" value="1"/>
</dbReference>
<reference evidence="3 4" key="1">
    <citation type="submission" date="2019-01" db="EMBL/GenBank/DDBJ databases">
        <title>Insights into ecological role of a new deltaproteobacterial order Candidatus Sinidesulfobacterales (Sva0485) by metagenomics and metatranscriptomics.</title>
        <authorList>
            <person name="Tan S."/>
            <person name="Liu J."/>
            <person name="Fang Y."/>
            <person name="Hedlund B.P."/>
            <person name="Lian Z.H."/>
            <person name="Huang L.Y."/>
            <person name="Li J.T."/>
            <person name="Huang L.N."/>
            <person name="Li W.J."/>
            <person name="Jiang H.C."/>
            <person name="Dong H.L."/>
            <person name="Shu W.S."/>
        </authorList>
    </citation>
    <scope>NUCLEOTIDE SEQUENCE [LARGE SCALE GENOMIC DNA]</scope>
    <source>
        <strain evidence="3">AP3</strain>
    </source>
</reference>
<dbReference type="PRINTS" id="PR01438">
    <property type="entry name" value="UNVRSLSTRESS"/>
</dbReference>
<comment type="caution">
    <text evidence="3">The sequence shown here is derived from an EMBL/GenBank/DDBJ whole genome shotgun (WGS) entry which is preliminary data.</text>
</comment>
<dbReference type="EMBL" id="SGBD01000004">
    <property type="protein sequence ID" value="RZD14016.1"/>
    <property type="molecule type" value="Genomic_DNA"/>
</dbReference>
<dbReference type="AlphaFoldDB" id="A0A519B9X1"/>
<evidence type="ECO:0000259" key="2">
    <source>
        <dbReference type="Pfam" id="PF00582"/>
    </source>
</evidence>
<name>A0A519B9X1_9DELT</name>
<comment type="similarity">
    <text evidence="1">Belongs to the universal stress protein A family.</text>
</comment>
<accession>A0A519B9X1</accession>
<evidence type="ECO:0000313" key="3">
    <source>
        <dbReference type="EMBL" id="RZD14016.1"/>
    </source>
</evidence>
<gene>
    <name evidence="3" type="ORF">EVJ47_07195</name>
</gene>
<evidence type="ECO:0000313" key="4">
    <source>
        <dbReference type="Proteomes" id="UP000320813"/>
    </source>
</evidence>
<organism evidence="3 4">
    <name type="scientific">Candidatus Acidulodesulfobacterium ferriphilum</name>
    <dbReference type="NCBI Taxonomy" id="2597223"/>
    <lineage>
        <taxon>Bacteria</taxon>
        <taxon>Deltaproteobacteria</taxon>
        <taxon>Candidatus Acidulodesulfobacterales</taxon>
        <taxon>Candidatus Acidulodesulfobacterium</taxon>
    </lineage>
</organism>
<dbReference type="Pfam" id="PF00582">
    <property type="entry name" value="Usp"/>
    <property type="match status" value="1"/>
</dbReference>